<proteinExistence type="predicted"/>
<evidence type="ECO:0000313" key="1">
    <source>
        <dbReference type="EMBL" id="EMD34199.1"/>
    </source>
</evidence>
<dbReference type="AlphaFoldDB" id="M2PEA2"/>
<keyword evidence="2" id="KW-1185">Reference proteome</keyword>
<gene>
    <name evidence="1" type="ORF">CERSUDRAFT_97461</name>
</gene>
<dbReference type="Proteomes" id="UP000016930">
    <property type="component" value="Unassembled WGS sequence"/>
</dbReference>
<reference evidence="1 2" key="1">
    <citation type="journal article" date="2012" name="Proc. Natl. Acad. Sci. U.S.A.">
        <title>Comparative genomics of Ceriporiopsis subvermispora and Phanerochaete chrysosporium provide insight into selective ligninolysis.</title>
        <authorList>
            <person name="Fernandez-Fueyo E."/>
            <person name="Ruiz-Duenas F.J."/>
            <person name="Ferreira P."/>
            <person name="Floudas D."/>
            <person name="Hibbett D.S."/>
            <person name="Canessa P."/>
            <person name="Larrondo L.F."/>
            <person name="James T.Y."/>
            <person name="Seelenfreund D."/>
            <person name="Lobos S."/>
            <person name="Polanco R."/>
            <person name="Tello M."/>
            <person name="Honda Y."/>
            <person name="Watanabe T."/>
            <person name="Watanabe T."/>
            <person name="Ryu J.S."/>
            <person name="Kubicek C.P."/>
            <person name="Schmoll M."/>
            <person name="Gaskell J."/>
            <person name="Hammel K.E."/>
            <person name="St John F.J."/>
            <person name="Vanden Wymelenberg A."/>
            <person name="Sabat G."/>
            <person name="Splinter BonDurant S."/>
            <person name="Syed K."/>
            <person name="Yadav J.S."/>
            <person name="Doddapaneni H."/>
            <person name="Subramanian V."/>
            <person name="Lavin J.L."/>
            <person name="Oguiza J.A."/>
            <person name="Perez G."/>
            <person name="Pisabarro A.G."/>
            <person name="Ramirez L."/>
            <person name="Santoyo F."/>
            <person name="Master E."/>
            <person name="Coutinho P.M."/>
            <person name="Henrissat B."/>
            <person name="Lombard V."/>
            <person name="Magnuson J.K."/>
            <person name="Kuees U."/>
            <person name="Hori C."/>
            <person name="Igarashi K."/>
            <person name="Samejima M."/>
            <person name="Held B.W."/>
            <person name="Barry K.W."/>
            <person name="LaButti K.M."/>
            <person name="Lapidus A."/>
            <person name="Lindquist E.A."/>
            <person name="Lucas S.M."/>
            <person name="Riley R."/>
            <person name="Salamov A.A."/>
            <person name="Hoffmeister D."/>
            <person name="Schwenk D."/>
            <person name="Hadar Y."/>
            <person name="Yarden O."/>
            <person name="de Vries R.P."/>
            <person name="Wiebenga A."/>
            <person name="Stenlid J."/>
            <person name="Eastwood D."/>
            <person name="Grigoriev I.V."/>
            <person name="Berka R.M."/>
            <person name="Blanchette R.A."/>
            <person name="Kersten P."/>
            <person name="Martinez A.T."/>
            <person name="Vicuna R."/>
            <person name="Cullen D."/>
        </authorList>
    </citation>
    <scope>NUCLEOTIDE SEQUENCE [LARGE SCALE GENOMIC DNA]</scope>
    <source>
        <strain evidence="1 2">B</strain>
    </source>
</reference>
<organism evidence="1 2">
    <name type="scientific">Ceriporiopsis subvermispora (strain B)</name>
    <name type="common">White-rot fungus</name>
    <name type="synonym">Gelatoporia subvermispora</name>
    <dbReference type="NCBI Taxonomy" id="914234"/>
    <lineage>
        <taxon>Eukaryota</taxon>
        <taxon>Fungi</taxon>
        <taxon>Dikarya</taxon>
        <taxon>Basidiomycota</taxon>
        <taxon>Agaricomycotina</taxon>
        <taxon>Agaricomycetes</taxon>
        <taxon>Polyporales</taxon>
        <taxon>Gelatoporiaceae</taxon>
        <taxon>Gelatoporia</taxon>
    </lineage>
</organism>
<evidence type="ECO:0000313" key="2">
    <source>
        <dbReference type="Proteomes" id="UP000016930"/>
    </source>
</evidence>
<protein>
    <submittedName>
        <fullName evidence="1">Uncharacterized protein</fullName>
    </submittedName>
</protein>
<dbReference type="HOGENOM" id="CLU_2170763_0_0_1"/>
<accession>M2PEA2</accession>
<name>M2PEA2_CERS8</name>
<sequence>MLVLLRVTVDASRSYSLEGVYFARDLRLKELETFNCAFGESHPIWKLLTAPSLSDSLEHIEAWSDASDPELPLRRLSVPPAVLLYASMGRLNDCNSRHSASLVALKQSRA</sequence>
<dbReference type="EMBL" id="KB445803">
    <property type="protein sequence ID" value="EMD34199.1"/>
    <property type="molecule type" value="Genomic_DNA"/>
</dbReference>